<dbReference type="PANTHER" id="PTHR37936">
    <property type="entry name" value="TRANSPOSASE INSC FOR INSERTION ELEMENT IS2A-RELATED"/>
    <property type="match status" value="1"/>
</dbReference>
<dbReference type="PANTHER" id="PTHR37936:SF3">
    <property type="entry name" value="TRANSPOSASE INSC FOR INSERTION ELEMENT IS2A-RELATED"/>
    <property type="match status" value="1"/>
</dbReference>
<dbReference type="GO" id="GO:0043565">
    <property type="term" value="F:sequence-specific DNA binding"/>
    <property type="evidence" value="ECO:0007669"/>
    <property type="project" value="InterPro"/>
</dbReference>
<keyword evidence="3" id="KW-1185">Reference proteome</keyword>
<dbReference type="RefSeq" id="WP_067907047.1">
    <property type="nucleotide sequence ID" value="NZ_KQ954244.1"/>
</dbReference>
<reference evidence="2 3" key="1">
    <citation type="submission" date="2015-10" db="EMBL/GenBank/DDBJ databases">
        <title>Draft genome sequence of Novosphingobium fuchskuhlense DSM 25065 isolated from a surface water sample of the southwest basin of Lake Grosse Fuchskuhle.</title>
        <authorList>
            <person name="Ruckert C."/>
            <person name="Winkler A."/>
            <person name="Glaeser J."/>
            <person name="Grossart H.-P."/>
            <person name="Kalinowski J."/>
            <person name="Glaeser S."/>
        </authorList>
    </citation>
    <scope>NUCLEOTIDE SEQUENCE [LARGE SCALE GENOMIC DNA]</scope>
    <source>
        <strain evidence="2 3">FNE08-7</strain>
    </source>
</reference>
<protein>
    <recommendedName>
        <fullName evidence="4">Transposase</fullName>
    </recommendedName>
</protein>
<comment type="caution">
    <text evidence="2">The sequence shown here is derived from an EMBL/GenBank/DDBJ whole genome shotgun (WGS) entry which is preliminary data.</text>
</comment>
<dbReference type="Gene3D" id="1.10.10.10">
    <property type="entry name" value="Winged helix-like DNA-binding domain superfamily/Winged helix DNA-binding domain"/>
    <property type="match status" value="1"/>
</dbReference>
<evidence type="ECO:0008006" key="4">
    <source>
        <dbReference type="Google" id="ProtNLM"/>
    </source>
</evidence>
<sequence length="124" mass="14215">MERLEVLGVERRRRWSDAAKFEILSQIKTNGWTLADVARRHDLTRQQLYRWRHELRAKGLLSDGVRDTFVPVELTVSTETRPMPIGDAGVAEVTITLPNGRQLRCRETITDVALIHLLQVLEAS</sequence>
<organism evidence="2 3">
    <name type="scientific">Novosphingobium fuchskuhlense</name>
    <dbReference type="NCBI Taxonomy" id="1117702"/>
    <lineage>
        <taxon>Bacteria</taxon>
        <taxon>Pseudomonadati</taxon>
        <taxon>Pseudomonadota</taxon>
        <taxon>Alphaproteobacteria</taxon>
        <taxon>Sphingomonadales</taxon>
        <taxon>Sphingomonadaceae</taxon>
        <taxon>Novosphingobium</taxon>
    </lineage>
</organism>
<dbReference type="InterPro" id="IPR002514">
    <property type="entry name" value="Transposase_8"/>
</dbReference>
<dbReference type="Pfam" id="PF01527">
    <property type="entry name" value="HTH_Tnp_1"/>
    <property type="match status" value="1"/>
</dbReference>
<dbReference type="AlphaFoldDB" id="A0A124JVV0"/>
<accession>A0A124JVV0</accession>
<evidence type="ECO:0000313" key="2">
    <source>
        <dbReference type="EMBL" id="KUR72663.1"/>
    </source>
</evidence>
<dbReference type="SUPFAM" id="SSF48295">
    <property type="entry name" value="TrpR-like"/>
    <property type="match status" value="1"/>
</dbReference>
<comment type="similarity">
    <text evidence="1">Belongs to the transposase 8 family.</text>
</comment>
<dbReference type="EMBL" id="LLZS01000003">
    <property type="protein sequence ID" value="KUR72663.1"/>
    <property type="molecule type" value="Genomic_DNA"/>
</dbReference>
<evidence type="ECO:0000256" key="1">
    <source>
        <dbReference type="ARBA" id="ARBA00009964"/>
    </source>
</evidence>
<dbReference type="GO" id="GO:0004803">
    <property type="term" value="F:transposase activity"/>
    <property type="evidence" value="ECO:0007669"/>
    <property type="project" value="InterPro"/>
</dbReference>
<name>A0A124JVV0_9SPHN</name>
<dbReference type="InterPro" id="IPR010921">
    <property type="entry name" value="Trp_repressor/repl_initiator"/>
</dbReference>
<dbReference type="InterPro" id="IPR036388">
    <property type="entry name" value="WH-like_DNA-bd_sf"/>
</dbReference>
<gene>
    <name evidence="2" type="ORF">AQZ52_05340</name>
</gene>
<dbReference type="STRING" id="1117702.AQZ52_05340"/>
<evidence type="ECO:0000313" key="3">
    <source>
        <dbReference type="Proteomes" id="UP000058012"/>
    </source>
</evidence>
<proteinExistence type="inferred from homology"/>
<dbReference type="NCBIfam" id="NF047595">
    <property type="entry name" value="IS66_ISRel24_TnpA"/>
    <property type="match status" value="1"/>
</dbReference>
<dbReference type="GO" id="GO:0006313">
    <property type="term" value="P:DNA transposition"/>
    <property type="evidence" value="ECO:0007669"/>
    <property type="project" value="InterPro"/>
</dbReference>
<dbReference type="Proteomes" id="UP000058012">
    <property type="component" value="Unassembled WGS sequence"/>
</dbReference>